<feature type="compositionally biased region" description="Polar residues" evidence="1">
    <location>
        <begin position="136"/>
        <end position="145"/>
    </location>
</feature>
<sequence length="273" mass="30579">MTFAENPIQSSPSIEATHNKQGTNSMAVNPEPINWPEICSQHEKVLSSHVDVLKSVRDSVTPDDDTARLVASMVERTAKLIAQFQVVKKQLVQKNSNGRDLDRSASTDSRNPRDNHPKERKKRSRSKMGMGELTPPSVTSEQPQTLALRPPKRKRLDVIVPGDDEDVRNVTPVSAETEDISEEVQRRLAIKDEKRKKRDSQLEKRKRESLASNGSTSSVGTTTKPKKRRRVVKPDAESPTGSPSHVKRVDPDDGTDDNGPDGRRRIKRHKHSL</sequence>
<feature type="compositionally biased region" description="Basic and acidic residues" evidence="1">
    <location>
        <begin position="97"/>
        <end position="117"/>
    </location>
</feature>
<reference evidence="3" key="1">
    <citation type="submission" date="2017-12" db="EMBL/GenBank/DDBJ databases">
        <authorList>
            <consortium name="DOE Joint Genome Institute"/>
            <person name="Mondo S.J."/>
            <person name="Kjaerbolling I."/>
            <person name="Vesth T.C."/>
            <person name="Frisvad J.C."/>
            <person name="Nybo J.L."/>
            <person name="Theobald S."/>
            <person name="Kuo A."/>
            <person name="Bowyer P."/>
            <person name="Matsuda Y."/>
            <person name="Lyhne E.K."/>
            <person name="Kogle M.E."/>
            <person name="Clum A."/>
            <person name="Lipzen A."/>
            <person name="Salamov A."/>
            <person name="Ngan C.Y."/>
            <person name="Daum C."/>
            <person name="Chiniquy J."/>
            <person name="Barry K."/>
            <person name="LaButti K."/>
            <person name="Haridas S."/>
            <person name="Simmons B.A."/>
            <person name="Magnuson J.K."/>
            <person name="Mortensen U.H."/>
            <person name="Larsen T.O."/>
            <person name="Grigoriev I.V."/>
            <person name="Baker S.E."/>
            <person name="Andersen M.R."/>
            <person name="Nordberg H.P."/>
            <person name="Cantor M.N."/>
            <person name="Hua S.X."/>
        </authorList>
    </citation>
    <scope>NUCLEOTIDE SEQUENCE [LARGE SCALE GENOMIC DNA]</scope>
    <source>
        <strain evidence="3">IBT 19404</strain>
    </source>
</reference>
<protein>
    <submittedName>
        <fullName evidence="2">Uncharacterized protein</fullName>
    </submittedName>
</protein>
<dbReference type="AlphaFoldDB" id="A0A2J5HSK0"/>
<feature type="compositionally biased region" description="Polar residues" evidence="1">
    <location>
        <begin position="7"/>
        <end position="27"/>
    </location>
</feature>
<evidence type="ECO:0000256" key="1">
    <source>
        <dbReference type="SAM" id="MobiDB-lite"/>
    </source>
</evidence>
<feature type="compositionally biased region" description="Basic and acidic residues" evidence="1">
    <location>
        <begin position="183"/>
        <end position="209"/>
    </location>
</feature>
<dbReference type="Proteomes" id="UP000235023">
    <property type="component" value="Unassembled WGS sequence"/>
</dbReference>
<feature type="compositionally biased region" description="Low complexity" evidence="1">
    <location>
        <begin position="212"/>
        <end position="223"/>
    </location>
</feature>
<evidence type="ECO:0000313" key="2">
    <source>
        <dbReference type="EMBL" id="PLN80280.1"/>
    </source>
</evidence>
<accession>A0A2J5HSK0</accession>
<gene>
    <name evidence="2" type="ORF">BDW42DRAFT_171187</name>
</gene>
<dbReference type="OrthoDB" id="4509809at2759"/>
<name>A0A2J5HSK0_9EURO</name>
<keyword evidence="3" id="KW-1185">Reference proteome</keyword>
<organism evidence="2 3">
    <name type="scientific">Aspergillus taichungensis</name>
    <dbReference type="NCBI Taxonomy" id="482145"/>
    <lineage>
        <taxon>Eukaryota</taxon>
        <taxon>Fungi</taxon>
        <taxon>Dikarya</taxon>
        <taxon>Ascomycota</taxon>
        <taxon>Pezizomycotina</taxon>
        <taxon>Eurotiomycetes</taxon>
        <taxon>Eurotiomycetidae</taxon>
        <taxon>Eurotiales</taxon>
        <taxon>Aspergillaceae</taxon>
        <taxon>Aspergillus</taxon>
        <taxon>Aspergillus subgen. Circumdati</taxon>
    </lineage>
</organism>
<evidence type="ECO:0000313" key="3">
    <source>
        <dbReference type="Proteomes" id="UP000235023"/>
    </source>
</evidence>
<feature type="region of interest" description="Disordered" evidence="1">
    <location>
        <begin position="94"/>
        <end position="273"/>
    </location>
</feature>
<dbReference type="EMBL" id="KZ559549">
    <property type="protein sequence ID" value="PLN80280.1"/>
    <property type="molecule type" value="Genomic_DNA"/>
</dbReference>
<feature type="region of interest" description="Disordered" evidence="1">
    <location>
        <begin position="1"/>
        <end position="30"/>
    </location>
</feature>
<feature type="compositionally biased region" description="Basic residues" evidence="1">
    <location>
        <begin position="264"/>
        <end position="273"/>
    </location>
</feature>
<proteinExistence type="predicted"/>